<dbReference type="EMBL" id="WJBE01000003">
    <property type="protein sequence ID" value="MBC3898888.1"/>
    <property type="molecule type" value="Genomic_DNA"/>
</dbReference>
<reference evidence="3 4" key="1">
    <citation type="journal article" date="2020" name="mSystems">
        <title>Defining Genomic and Predicted Metabolic Features of the Acetobacterium Genus.</title>
        <authorList>
            <person name="Ross D.E."/>
            <person name="Marshall C.W."/>
            <person name="Gulliver D."/>
            <person name="May H.D."/>
            <person name="Norman R.S."/>
        </authorList>
    </citation>
    <scope>NUCLEOTIDE SEQUENCE [LARGE SCALE GENOMIC DNA]</scope>
    <source>
        <strain evidence="3 4">DSM 4132</strain>
    </source>
</reference>
<evidence type="ECO:0000259" key="2">
    <source>
        <dbReference type="Pfam" id="PF00497"/>
    </source>
</evidence>
<protein>
    <submittedName>
        <fullName evidence="3">Transporter substrate-binding domain-containing protein</fullName>
    </submittedName>
</protein>
<gene>
    <name evidence="3" type="ORF">GH811_04575</name>
</gene>
<keyword evidence="4" id="KW-1185">Reference proteome</keyword>
<organism evidence="3 4">
    <name type="scientific">Acetobacterium malicum</name>
    <dbReference type="NCBI Taxonomy" id="52692"/>
    <lineage>
        <taxon>Bacteria</taxon>
        <taxon>Bacillati</taxon>
        <taxon>Bacillota</taxon>
        <taxon>Clostridia</taxon>
        <taxon>Eubacteriales</taxon>
        <taxon>Eubacteriaceae</taxon>
        <taxon>Acetobacterium</taxon>
    </lineage>
</organism>
<comment type="caution">
    <text evidence="3">The sequence shown here is derived from an EMBL/GenBank/DDBJ whole genome shotgun (WGS) entry which is preliminary data.</text>
</comment>
<evidence type="ECO:0000313" key="4">
    <source>
        <dbReference type="Proteomes" id="UP000622405"/>
    </source>
</evidence>
<feature type="domain" description="Solute-binding protein family 3/N-terminal" evidence="2">
    <location>
        <begin position="36"/>
        <end position="70"/>
    </location>
</feature>
<dbReference type="Gene3D" id="3.40.190.10">
    <property type="entry name" value="Periplasmic binding protein-like II"/>
    <property type="match status" value="1"/>
</dbReference>
<accession>A0ABR6YUR8</accession>
<dbReference type="InterPro" id="IPR001638">
    <property type="entry name" value="Solute-binding_3/MltF_N"/>
</dbReference>
<dbReference type="SUPFAM" id="SSF53850">
    <property type="entry name" value="Periplasmic binding protein-like II"/>
    <property type="match status" value="1"/>
</dbReference>
<dbReference type="Proteomes" id="UP000622405">
    <property type="component" value="Unassembled WGS sequence"/>
</dbReference>
<name>A0ABR6YUR8_9FIRM</name>
<keyword evidence="1" id="KW-0732">Signal</keyword>
<proteinExistence type="predicted"/>
<feature type="chain" id="PRO_5047091264" evidence="1">
    <location>
        <begin position="26"/>
        <end position="136"/>
    </location>
</feature>
<feature type="signal peptide" evidence="1">
    <location>
        <begin position="1"/>
        <end position="25"/>
    </location>
</feature>
<evidence type="ECO:0000256" key="1">
    <source>
        <dbReference type="SAM" id="SignalP"/>
    </source>
</evidence>
<evidence type="ECO:0000313" key="3">
    <source>
        <dbReference type="EMBL" id="MBC3898888.1"/>
    </source>
</evidence>
<sequence>MKSINRIIVMIVITLFCLPAMLAAAQGAPTPEKPVLIIGDDINYPPYSFLDTSGRPAGFNIDLARAVLQRWAMISSSALMNGTKPGPHWKPVRLMLLPECSIRPSVRKPMRLPPDTVLPMAISLPATISRSIRLKR</sequence>
<dbReference type="Pfam" id="PF00497">
    <property type="entry name" value="SBP_bac_3"/>
    <property type="match status" value="1"/>
</dbReference>